<dbReference type="KEGG" id="hazt:125177949"/>
<evidence type="ECO:0000313" key="3">
    <source>
        <dbReference type="RefSeq" id="XP_047736650.1"/>
    </source>
</evidence>
<sequence>MTGLKRVHKVYALNEAYGEDAISGEEAARGEYDSRNRTTSISVPRGSLHDFRLKRNYTVAAAHKRVRSKKSSPQHGSSLYHQQLSMPSESFQQLAVPEYEQRSAQHIECIEKAFGSMDVKHKLDKTKKKKNSGEEQAPVVLPLPSCSEEVMKVIGLDSSLVDMMQEQKFQFEKNLRDEEPDFMNDKNLRGDEPVFQSNDSERNNELGYVTGIVHNSSRIHHHDRNEPKYRSRDQLHDSEMIPEKDTSGAQGTYKTSEITSPNVDIVQRIEEIKERIDVLTKAKEKAISQRKTSEIRTPVVNKS</sequence>
<keyword evidence="2" id="KW-1185">Reference proteome</keyword>
<gene>
    <name evidence="3" type="primary">LOC125177949</name>
</gene>
<feature type="compositionally biased region" description="Basic and acidic residues" evidence="1">
    <location>
        <begin position="283"/>
        <end position="294"/>
    </location>
</feature>
<feature type="region of interest" description="Disordered" evidence="1">
    <location>
        <begin position="217"/>
        <end position="256"/>
    </location>
</feature>
<dbReference type="GeneID" id="125177949"/>
<feature type="compositionally biased region" description="Basic and acidic residues" evidence="1">
    <location>
        <begin position="223"/>
        <end position="246"/>
    </location>
</feature>
<proteinExistence type="predicted"/>
<feature type="region of interest" description="Disordered" evidence="1">
    <location>
        <begin position="283"/>
        <end position="303"/>
    </location>
</feature>
<evidence type="ECO:0000313" key="2">
    <source>
        <dbReference type="Proteomes" id="UP000694843"/>
    </source>
</evidence>
<dbReference type="RefSeq" id="XP_047736650.1">
    <property type="nucleotide sequence ID" value="XM_047880694.1"/>
</dbReference>
<dbReference type="AlphaFoldDB" id="A0A979FI74"/>
<protein>
    <submittedName>
        <fullName evidence="3">Uncharacterized protein LOC125177949</fullName>
    </submittedName>
</protein>
<evidence type="ECO:0000256" key="1">
    <source>
        <dbReference type="SAM" id="MobiDB-lite"/>
    </source>
</evidence>
<feature type="compositionally biased region" description="Polar residues" evidence="1">
    <location>
        <begin position="247"/>
        <end position="256"/>
    </location>
</feature>
<dbReference type="Proteomes" id="UP000694843">
    <property type="component" value="Unplaced"/>
</dbReference>
<feature type="compositionally biased region" description="Basic and acidic residues" evidence="1">
    <location>
        <begin position="26"/>
        <end position="36"/>
    </location>
</feature>
<dbReference type="OrthoDB" id="10626771at2759"/>
<organism evidence="2 3">
    <name type="scientific">Hyalella azteca</name>
    <name type="common">Amphipod</name>
    <dbReference type="NCBI Taxonomy" id="294128"/>
    <lineage>
        <taxon>Eukaryota</taxon>
        <taxon>Metazoa</taxon>
        <taxon>Ecdysozoa</taxon>
        <taxon>Arthropoda</taxon>
        <taxon>Crustacea</taxon>
        <taxon>Multicrustacea</taxon>
        <taxon>Malacostraca</taxon>
        <taxon>Eumalacostraca</taxon>
        <taxon>Peracarida</taxon>
        <taxon>Amphipoda</taxon>
        <taxon>Senticaudata</taxon>
        <taxon>Talitrida</taxon>
        <taxon>Talitroidea</taxon>
        <taxon>Hyalellidae</taxon>
        <taxon>Hyalella</taxon>
    </lineage>
</organism>
<reference evidence="3" key="1">
    <citation type="submission" date="2025-08" db="UniProtKB">
        <authorList>
            <consortium name="RefSeq"/>
        </authorList>
    </citation>
    <scope>IDENTIFICATION</scope>
    <source>
        <tissue evidence="3">Whole organism</tissue>
    </source>
</reference>
<feature type="region of interest" description="Disordered" evidence="1">
    <location>
        <begin position="24"/>
        <end position="43"/>
    </location>
</feature>
<accession>A0A979FI74</accession>
<name>A0A979FI74_HYAAZ</name>